<reference evidence="1 2" key="1">
    <citation type="submission" date="2018-08" db="EMBL/GenBank/DDBJ databases">
        <title>Genomic Encyclopedia of Archaeal and Bacterial Type Strains, Phase II (KMG-II): from individual species to whole genera.</title>
        <authorList>
            <person name="Goeker M."/>
        </authorList>
    </citation>
    <scope>NUCLEOTIDE SEQUENCE [LARGE SCALE GENOMIC DNA]</scope>
    <source>
        <strain evidence="1 2">DSM 100880</strain>
    </source>
</reference>
<protein>
    <submittedName>
        <fullName evidence="1">Uncharacterized protein</fullName>
    </submittedName>
</protein>
<dbReference type="Proteomes" id="UP000257136">
    <property type="component" value="Unassembled WGS sequence"/>
</dbReference>
<name>A0A3E0E1J2_9FLAO</name>
<comment type="caution">
    <text evidence="1">The sequence shown here is derived from an EMBL/GenBank/DDBJ whole genome shotgun (WGS) entry which is preliminary data.</text>
</comment>
<dbReference type="AlphaFoldDB" id="A0A3E0E1J2"/>
<dbReference type="RefSeq" id="WP_147298261.1">
    <property type="nucleotide sequence ID" value="NZ_QUNI01000015.1"/>
</dbReference>
<gene>
    <name evidence="1" type="ORF">C8P67_1152</name>
</gene>
<dbReference type="OrthoDB" id="1429018at2"/>
<dbReference type="PROSITE" id="PS51257">
    <property type="entry name" value="PROKAR_LIPOPROTEIN"/>
    <property type="match status" value="1"/>
</dbReference>
<keyword evidence="2" id="KW-1185">Reference proteome</keyword>
<dbReference type="EMBL" id="QUNI01000015">
    <property type="protein sequence ID" value="REG92162.1"/>
    <property type="molecule type" value="Genomic_DNA"/>
</dbReference>
<sequence>MNFSIKTISLSMILFFGLLSCSDDSKGTETKTETVDIKEALLTDFVFTEAASVSAAITPPKIENNAETQHGEIIIKIPSGSTLELSLKQVSFDQTKFKISPEIGTKKTFSSTQPVVYTITSIKNPAQSIHYKVLVELDTPHTSETPEISAFKFEKSKNSALSQDIAAAKIDNEKKQIFIFVPVGTDFSHLTPTITFKGEKLYRFIGTGKEEYPAAGKDTDFKYPKTFSLQAESDSGGKIQFYSVIVDVKNPIKFENTTVEIPNVKKTGDFFETIVKYTNQGNHPLTAFATTYKNKIPDLESNNVGLISLVVPGGGLQPGESGDVKFSLNKSVAKAVPAGTYEFTAVVPPGFSSILSWPPDAAQLLETSELTVKVDLID</sequence>
<organism evidence="1 2">
    <name type="scientific">Flavobacterium aquicola</name>
    <dbReference type="NCBI Taxonomy" id="1682742"/>
    <lineage>
        <taxon>Bacteria</taxon>
        <taxon>Pseudomonadati</taxon>
        <taxon>Bacteroidota</taxon>
        <taxon>Flavobacteriia</taxon>
        <taxon>Flavobacteriales</taxon>
        <taxon>Flavobacteriaceae</taxon>
        <taxon>Flavobacterium</taxon>
    </lineage>
</organism>
<proteinExistence type="predicted"/>
<dbReference type="Gene3D" id="2.60.40.2340">
    <property type="match status" value="1"/>
</dbReference>
<evidence type="ECO:0000313" key="2">
    <source>
        <dbReference type="Proteomes" id="UP000257136"/>
    </source>
</evidence>
<accession>A0A3E0E1J2</accession>
<evidence type="ECO:0000313" key="1">
    <source>
        <dbReference type="EMBL" id="REG92162.1"/>
    </source>
</evidence>